<keyword evidence="4 5" id="KW-0472">Membrane</keyword>
<dbReference type="SUPFAM" id="SSF103473">
    <property type="entry name" value="MFS general substrate transporter"/>
    <property type="match status" value="1"/>
</dbReference>
<gene>
    <name evidence="7" type="ORF">LSH36_550g03002</name>
</gene>
<dbReference type="Pfam" id="PF00083">
    <property type="entry name" value="Sugar_tr"/>
    <property type="match status" value="1"/>
</dbReference>
<protein>
    <recommendedName>
        <fullName evidence="6">Major facilitator superfamily (MFS) profile domain-containing protein</fullName>
    </recommendedName>
</protein>
<feature type="transmembrane region" description="Helical" evidence="5">
    <location>
        <begin position="284"/>
        <end position="307"/>
    </location>
</feature>
<reference evidence="7" key="1">
    <citation type="journal article" date="2023" name="Mol. Biol. Evol.">
        <title>Third-Generation Sequencing Reveals the Adaptive Role of the Epigenome in Three Deep-Sea Polychaetes.</title>
        <authorList>
            <person name="Perez M."/>
            <person name="Aroh O."/>
            <person name="Sun Y."/>
            <person name="Lan Y."/>
            <person name="Juniper S.K."/>
            <person name="Young C.R."/>
            <person name="Angers B."/>
            <person name="Qian P.Y."/>
        </authorList>
    </citation>
    <scope>NUCLEOTIDE SEQUENCE</scope>
    <source>
        <strain evidence="7">P08H-3</strain>
    </source>
</reference>
<evidence type="ECO:0000313" key="8">
    <source>
        <dbReference type="Proteomes" id="UP001208570"/>
    </source>
</evidence>
<sequence>MVGGLVCGHIADVTGPRTTMIFTLYSSIILGVMLYLVESFTLFMFIRFIIGFMMQGLQISVFVLAVELCATSKNRALTAAIFESHWAFGVMILAAIAYIFQAWRNIQLTISLLILLSLTFVWFIPESLRWLINHQRFKESLAYMKKAAKINKVVISSETEAALRQACGEEKRDRMAGSRRYTLWHAFKTPNLRKHTLVMFYVWLATSLGYYGLSLQASKFTGNKYLNFFINGAIELPAYLLGIWIIGYIGRRIPLCVYFIIGGVACILAGTIPKQTTGGRDISWISTMLAWIGKFSTAGCWSVLFLYASEIFPSSIRNAGTGACTIWARVGSFVAPQINLIAKYSHHWIPFVVFGAVSLLGGLLALLLPETKNESLPDTFEEAENIGKRHGKHFEKIPHEIPGEVENLAADVEDATRL</sequence>
<accession>A0AAD9J796</accession>
<feature type="domain" description="Major facilitator superfamily (MFS) profile" evidence="6">
    <location>
        <begin position="1"/>
        <end position="373"/>
    </location>
</feature>
<dbReference type="GO" id="GO:0022857">
    <property type="term" value="F:transmembrane transporter activity"/>
    <property type="evidence" value="ECO:0007669"/>
    <property type="project" value="InterPro"/>
</dbReference>
<evidence type="ECO:0000256" key="3">
    <source>
        <dbReference type="ARBA" id="ARBA00022989"/>
    </source>
</evidence>
<feature type="transmembrane region" description="Helical" evidence="5">
    <location>
        <begin position="348"/>
        <end position="368"/>
    </location>
</feature>
<keyword evidence="8" id="KW-1185">Reference proteome</keyword>
<dbReference type="InterPro" id="IPR020846">
    <property type="entry name" value="MFS_dom"/>
</dbReference>
<evidence type="ECO:0000256" key="4">
    <source>
        <dbReference type="ARBA" id="ARBA00023136"/>
    </source>
</evidence>
<comment type="caution">
    <text evidence="7">The sequence shown here is derived from an EMBL/GenBank/DDBJ whole genome shotgun (WGS) entry which is preliminary data.</text>
</comment>
<name>A0AAD9J796_9ANNE</name>
<feature type="transmembrane region" description="Helical" evidence="5">
    <location>
        <begin position="43"/>
        <end position="65"/>
    </location>
</feature>
<feature type="transmembrane region" description="Helical" evidence="5">
    <location>
        <begin position="77"/>
        <end position="100"/>
    </location>
</feature>
<evidence type="ECO:0000259" key="6">
    <source>
        <dbReference type="PROSITE" id="PS50850"/>
    </source>
</evidence>
<proteinExistence type="predicted"/>
<evidence type="ECO:0000256" key="5">
    <source>
        <dbReference type="SAM" id="Phobius"/>
    </source>
</evidence>
<dbReference type="GO" id="GO:0016020">
    <property type="term" value="C:membrane"/>
    <property type="evidence" value="ECO:0007669"/>
    <property type="project" value="UniProtKB-SubCell"/>
</dbReference>
<dbReference type="AlphaFoldDB" id="A0AAD9J796"/>
<dbReference type="EMBL" id="JAODUP010000550">
    <property type="protein sequence ID" value="KAK2147497.1"/>
    <property type="molecule type" value="Genomic_DNA"/>
</dbReference>
<feature type="transmembrane region" description="Helical" evidence="5">
    <location>
        <begin position="225"/>
        <end position="246"/>
    </location>
</feature>
<comment type="subcellular location">
    <subcellularLocation>
        <location evidence="1">Membrane</location>
        <topology evidence="1">Multi-pass membrane protein</topology>
    </subcellularLocation>
</comment>
<evidence type="ECO:0000256" key="1">
    <source>
        <dbReference type="ARBA" id="ARBA00004141"/>
    </source>
</evidence>
<feature type="transmembrane region" description="Helical" evidence="5">
    <location>
        <begin position="253"/>
        <end position="272"/>
    </location>
</feature>
<feature type="transmembrane region" description="Helical" evidence="5">
    <location>
        <begin position="20"/>
        <end position="37"/>
    </location>
</feature>
<evidence type="ECO:0000313" key="7">
    <source>
        <dbReference type="EMBL" id="KAK2147497.1"/>
    </source>
</evidence>
<keyword evidence="3 5" id="KW-1133">Transmembrane helix</keyword>
<dbReference type="Gene3D" id="1.20.1250.20">
    <property type="entry name" value="MFS general substrate transporter like domains"/>
    <property type="match status" value="1"/>
</dbReference>
<feature type="transmembrane region" description="Helical" evidence="5">
    <location>
        <begin position="196"/>
        <end position="213"/>
    </location>
</feature>
<dbReference type="InterPro" id="IPR005828">
    <property type="entry name" value="MFS_sugar_transport-like"/>
</dbReference>
<dbReference type="PROSITE" id="PS50850">
    <property type="entry name" value="MFS"/>
    <property type="match status" value="1"/>
</dbReference>
<feature type="transmembrane region" description="Helical" evidence="5">
    <location>
        <begin position="106"/>
        <end position="124"/>
    </location>
</feature>
<keyword evidence="2 5" id="KW-0812">Transmembrane</keyword>
<dbReference type="Proteomes" id="UP001208570">
    <property type="component" value="Unassembled WGS sequence"/>
</dbReference>
<dbReference type="InterPro" id="IPR036259">
    <property type="entry name" value="MFS_trans_sf"/>
</dbReference>
<organism evidence="7 8">
    <name type="scientific">Paralvinella palmiformis</name>
    <dbReference type="NCBI Taxonomy" id="53620"/>
    <lineage>
        <taxon>Eukaryota</taxon>
        <taxon>Metazoa</taxon>
        <taxon>Spiralia</taxon>
        <taxon>Lophotrochozoa</taxon>
        <taxon>Annelida</taxon>
        <taxon>Polychaeta</taxon>
        <taxon>Sedentaria</taxon>
        <taxon>Canalipalpata</taxon>
        <taxon>Terebellida</taxon>
        <taxon>Terebelliformia</taxon>
        <taxon>Alvinellidae</taxon>
        <taxon>Paralvinella</taxon>
    </lineage>
</organism>
<dbReference type="PANTHER" id="PTHR24064">
    <property type="entry name" value="SOLUTE CARRIER FAMILY 22 MEMBER"/>
    <property type="match status" value="1"/>
</dbReference>
<evidence type="ECO:0000256" key="2">
    <source>
        <dbReference type="ARBA" id="ARBA00022692"/>
    </source>
</evidence>